<organism evidence="1 2">
    <name type="scientific">Helicobacter mustelae (strain ATCC 43772 / CCUG 25715 / CIP 103759 / LMG 18044 / NCTC 12198 / R85-136P)</name>
    <name type="common">Campylobacter mustelae</name>
    <dbReference type="NCBI Taxonomy" id="679897"/>
    <lineage>
        <taxon>Bacteria</taxon>
        <taxon>Pseudomonadati</taxon>
        <taxon>Campylobacterota</taxon>
        <taxon>Epsilonproteobacteria</taxon>
        <taxon>Campylobacterales</taxon>
        <taxon>Helicobacteraceae</taxon>
        <taxon>Helicobacter</taxon>
    </lineage>
</organism>
<dbReference type="Proteomes" id="UP000001522">
    <property type="component" value="Chromosome"/>
</dbReference>
<keyword evidence="2" id="KW-1185">Reference proteome</keyword>
<dbReference type="HOGENOM" id="CLU_2000751_0_0_7"/>
<dbReference type="STRING" id="679897.HMU12580"/>
<accession>D3UJ37</accession>
<dbReference type="AlphaFoldDB" id="D3UJ37"/>
<name>D3UJ37_HELM1</name>
<proteinExistence type="predicted"/>
<evidence type="ECO:0000313" key="1">
    <source>
        <dbReference type="EMBL" id="CBG40512.1"/>
    </source>
</evidence>
<sequence>MISKISLPPFFLVFVGLFYSVLASIGKKIKEEFSAFFARRIKLLEIHPTCSAHLETHAQPLTFTKPWVCAQHAARIGDVRARPLVDYVVLSWMDRGGFLVLEQPYSWGKTARDSVWILYRSSPK</sequence>
<dbReference type="EMBL" id="FN555004">
    <property type="protein sequence ID" value="CBG40512.1"/>
    <property type="molecule type" value="Genomic_DNA"/>
</dbReference>
<dbReference type="KEGG" id="hms:HMU12580"/>
<evidence type="ECO:0000313" key="2">
    <source>
        <dbReference type="Proteomes" id="UP000001522"/>
    </source>
</evidence>
<protein>
    <submittedName>
        <fullName evidence="1">Uncharacterized protein</fullName>
    </submittedName>
</protein>
<gene>
    <name evidence="1" type="ordered locus">HMU12580</name>
</gene>
<reference evidence="1 2" key="1">
    <citation type="journal article" date="2010" name="BMC Genomics">
        <title>Comparative genomics and proteomics of Helicobacter mustelae, an ulcerogenic and carcinogenic gastric pathogen.</title>
        <authorList>
            <person name="O'Toole P.W."/>
            <person name="Snelling W.J."/>
            <person name="Canchaya C."/>
            <person name="Forde B.M."/>
            <person name="Hardie K.R."/>
            <person name="Josenhans C."/>
            <person name="Graham R.L.J."/>
            <person name="McMullan G."/>
            <person name="Parkhill J."/>
            <person name="Belda E."/>
            <person name="Bentley S.D."/>
        </authorList>
    </citation>
    <scope>NUCLEOTIDE SEQUENCE [LARGE SCALE GENOMIC DNA]</scope>
    <source>
        <strain evidence="2">ATCC 43772 / LMG 18044 / NCTC 12198 / 12198</strain>
    </source>
</reference>